<keyword evidence="1" id="KW-0808">Transferase</keyword>
<organism evidence="9 10">
    <name type="scientific">Spirodela intermedia</name>
    <name type="common">Intermediate duckweed</name>
    <dbReference type="NCBI Taxonomy" id="51605"/>
    <lineage>
        <taxon>Eukaryota</taxon>
        <taxon>Viridiplantae</taxon>
        <taxon>Streptophyta</taxon>
        <taxon>Embryophyta</taxon>
        <taxon>Tracheophyta</taxon>
        <taxon>Spermatophyta</taxon>
        <taxon>Magnoliopsida</taxon>
        <taxon>Liliopsida</taxon>
        <taxon>Araceae</taxon>
        <taxon>Lemnoideae</taxon>
        <taxon>Spirodela</taxon>
    </lineage>
</organism>
<evidence type="ECO:0000256" key="1">
    <source>
        <dbReference type="ARBA" id="ARBA00022679"/>
    </source>
</evidence>
<sequence>MHFIFSEARRSLSFTLGRSAGRTRNADGGRGSAENNRSWLLAGDVQRDEDQLHSLIHFGVVMASEGDEPAAAAAAASAADCTVVIRWRRLESSPGRCIPPAAGGPIRLGYSDIRSATRDFHPGRLLGRGAMSRVYKGKLALWTGRRSAAAVAIKRLQGEEKDCAKAFYRELVAGGLRHPNVVPLLAFCVDPRGLFLVYKLVSRGSLDRHLHPGGGEETEEEEGKRGTLQQRGRRGSGGDGGASGGRGLSWEVRWKVATGIGRAVEYLHQGTEKCVVHRDIKPSNILLSSKKTPMLSDFGLATWTDRHSLPIFCKTVEGTFGYLAPEYFQHGKLSDRTDVFAFGVLLLELITGRKPIDRSRPPGDENLLQWAKPLLRRGKVAVEELLDPRLKGGTVSWVKLCRMVRTAAACLSEEEAARPTIGGAMGMLLQGEAEEEELTGGGRRAAFSSDSDGDLRQAKSDMRGHLTLAMLGVSDADEEAGDRRRRGGEDA</sequence>
<accession>A0A7I8KX55</accession>
<dbReference type="InterPro" id="IPR011009">
    <property type="entry name" value="Kinase-like_dom_sf"/>
</dbReference>
<dbReference type="PROSITE" id="PS50011">
    <property type="entry name" value="PROTEIN_KINASE_DOM"/>
    <property type="match status" value="1"/>
</dbReference>
<evidence type="ECO:0000256" key="5">
    <source>
        <dbReference type="PROSITE-ProRule" id="PRU10141"/>
    </source>
</evidence>
<dbReference type="Pfam" id="PF00069">
    <property type="entry name" value="Pkinase"/>
    <property type="match status" value="1"/>
</dbReference>
<feature type="region of interest" description="Disordered" evidence="7">
    <location>
        <begin position="470"/>
        <end position="491"/>
    </location>
</feature>
<protein>
    <recommendedName>
        <fullName evidence="8">Protein kinase domain-containing protein</fullName>
    </recommendedName>
</protein>
<evidence type="ECO:0000259" key="8">
    <source>
        <dbReference type="PROSITE" id="PS50011"/>
    </source>
</evidence>
<dbReference type="PANTHER" id="PTHR47987">
    <property type="entry name" value="OS08G0249100 PROTEIN"/>
    <property type="match status" value="1"/>
</dbReference>
<dbReference type="OrthoDB" id="4062651at2759"/>
<keyword evidence="4 5" id="KW-0067">ATP-binding</keyword>
<dbReference type="AlphaFoldDB" id="A0A7I8KX55"/>
<dbReference type="InterPro" id="IPR046958">
    <property type="entry name" value="RBK1/2/STUNTED"/>
</dbReference>
<feature type="compositionally biased region" description="Gly residues" evidence="7">
    <location>
        <begin position="235"/>
        <end position="246"/>
    </location>
</feature>
<dbReference type="Gene3D" id="1.10.510.10">
    <property type="entry name" value="Transferase(Phosphotransferase) domain 1"/>
    <property type="match status" value="1"/>
</dbReference>
<keyword evidence="6" id="KW-0723">Serine/threonine-protein kinase</keyword>
<evidence type="ECO:0000256" key="6">
    <source>
        <dbReference type="RuleBase" id="RU000304"/>
    </source>
</evidence>
<keyword evidence="2 5" id="KW-0547">Nucleotide-binding</keyword>
<dbReference type="PANTHER" id="PTHR47987:SF37">
    <property type="entry name" value="PROTEIN KINASE DOMAIN-CONTAINING PROTEIN"/>
    <property type="match status" value="1"/>
</dbReference>
<dbReference type="SUPFAM" id="SSF56112">
    <property type="entry name" value="Protein kinase-like (PK-like)"/>
    <property type="match status" value="1"/>
</dbReference>
<evidence type="ECO:0000256" key="2">
    <source>
        <dbReference type="ARBA" id="ARBA00022741"/>
    </source>
</evidence>
<dbReference type="EMBL" id="LR746272">
    <property type="protein sequence ID" value="CAA7401534.1"/>
    <property type="molecule type" value="Genomic_DNA"/>
</dbReference>
<dbReference type="PROSITE" id="PS00107">
    <property type="entry name" value="PROTEIN_KINASE_ATP"/>
    <property type="match status" value="1"/>
</dbReference>
<name>A0A7I8KX55_SPIIN</name>
<evidence type="ECO:0000256" key="4">
    <source>
        <dbReference type="ARBA" id="ARBA00022840"/>
    </source>
</evidence>
<dbReference type="InterPro" id="IPR000719">
    <property type="entry name" value="Prot_kinase_dom"/>
</dbReference>
<evidence type="ECO:0000256" key="3">
    <source>
        <dbReference type="ARBA" id="ARBA00022777"/>
    </source>
</evidence>
<feature type="region of interest" description="Disordered" evidence="7">
    <location>
        <begin position="209"/>
        <end position="246"/>
    </location>
</feature>
<evidence type="ECO:0000313" key="9">
    <source>
        <dbReference type="EMBL" id="CAA7401534.1"/>
    </source>
</evidence>
<dbReference type="GO" id="GO:0005524">
    <property type="term" value="F:ATP binding"/>
    <property type="evidence" value="ECO:0007669"/>
    <property type="project" value="UniProtKB-UniRule"/>
</dbReference>
<proteinExistence type="inferred from homology"/>
<evidence type="ECO:0000256" key="7">
    <source>
        <dbReference type="SAM" id="MobiDB-lite"/>
    </source>
</evidence>
<gene>
    <name evidence="9" type="ORF">SI8410_09012212</name>
</gene>
<comment type="similarity">
    <text evidence="6">Belongs to the protein kinase superfamily.</text>
</comment>
<reference evidence="9" key="1">
    <citation type="submission" date="2020-02" db="EMBL/GenBank/DDBJ databases">
        <authorList>
            <person name="Scholz U."/>
            <person name="Mascher M."/>
            <person name="Fiebig A."/>
        </authorList>
    </citation>
    <scope>NUCLEOTIDE SEQUENCE</scope>
</reference>
<dbReference type="Proteomes" id="UP000663760">
    <property type="component" value="Chromosome 9"/>
</dbReference>
<keyword evidence="10" id="KW-1185">Reference proteome</keyword>
<keyword evidence="3" id="KW-0418">Kinase</keyword>
<evidence type="ECO:0000313" key="10">
    <source>
        <dbReference type="Proteomes" id="UP000663760"/>
    </source>
</evidence>
<feature type="domain" description="Protein kinase" evidence="8">
    <location>
        <begin position="120"/>
        <end position="438"/>
    </location>
</feature>
<dbReference type="Gene3D" id="3.30.200.20">
    <property type="entry name" value="Phosphorylase Kinase, domain 1"/>
    <property type="match status" value="1"/>
</dbReference>
<feature type="binding site" evidence="5">
    <location>
        <position position="154"/>
    </location>
    <ligand>
        <name>ATP</name>
        <dbReference type="ChEBI" id="CHEBI:30616"/>
    </ligand>
</feature>
<dbReference type="GO" id="GO:0004674">
    <property type="term" value="F:protein serine/threonine kinase activity"/>
    <property type="evidence" value="ECO:0007669"/>
    <property type="project" value="UniProtKB-KW"/>
</dbReference>
<dbReference type="PROSITE" id="PS00108">
    <property type="entry name" value="PROTEIN_KINASE_ST"/>
    <property type="match status" value="1"/>
</dbReference>
<dbReference type="SMART" id="SM00220">
    <property type="entry name" value="S_TKc"/>
    <property type="match status" value="1"/>
</dbReference>
<dbReference type="InterPro" id="IPR008271">
    <property type="entry name" value="Ser/Thr_kinase_AS"/>
</dbReference>
<dbReference type="InterPro" id="IPR017441">
    <property type="entry name" value="Protein_kinase_ATP_BS"/>
</dbReference>